<name>A0A839RM88_9ACTN</name>
<dbReference type="RefSeq" id="WP_013805406.1">
    <property type="nucleotide sequence ID" value="NZ_BDDI01000012.1"/>
</dbReference>
<evidence type="ECO:0000313" key="1">
    <source>
        <dbReference type="EMBL" id="MBB3037517.1"/>
    </source>
</evidence>
<dbReference type="OrthoDB" id="9867093at2"/>
<proteinExistence type="predicted"/>
<accession>A0A839RM88</accession>
<organism evidence="1 2">
    <name type="scientific">Hoyosella altamirensis</name>
    <dbReference type="NCBI Taxonomy" id="616997"/>
    <lineage>
        <taxon>Bacteria</taxon>
        <taxon>Bacillati</taxon>
        <taxon>Actinomycetota</taxon>
        <taxon>Actinomycetes</taxon>
        <taxon>Mycobacteriales</taxon>
        <taxon>Hoyosellaceae</taxon>
        <taxon>Hoyosella</taxon>
    </lineage>
</organism>
<dbReference type="AlphaFoldDB" id="A0A839RM88"/>
<keyword evidence="2" id="KW-1185">Reference proteome</keyword>
<reference evidence="1 2" key="1">
    <citation type="submission" date="2020-08" db="EMBL/GenBank/DDBJ databases">
        <title>Sequencing the genomes of 1000 actinobacteria strains.</title>
        <authorList>
            <person name="Klenk H.-P."/>
        </authorList>
    </citation>
    <scope>NUCLEOTIDE SEQUENCE [LARGE SCALE GENOMIC DNA]</scope>
    <source>
        <strain evidence="1 2">DSM 45258</strain>
    </source>
</reference>
<evidence type="ECO:0000313" key="2">
    <source>
        <dbReference type="Proteomes" id="UP000567922"/>
    </source>
</evidence>
<dbReference type="Proteomes" id="UP000567922">
    <property type="component" value="Unassembled WGS sequence"/>
</dbReference>
<dbReference type="EMBL" id="JACHWS010000002">
    <property type="protein sequence ID" value="MBB3037517.1"/>
    <property type="molecule type" value="Genomic_DNA"/>
</dbReference>
<sequence>MFGSILDMIAAFALWIRDNDGTGDFSNFEMVFDMFGDLAGSVDGFLGS</sequence>
<gene>
    <name evidence="1" type="ORF">FHU29_001966</name>
</gene>
<comment type="caution">
    <text evidence="1">The sequence shown here is derived from an EMBL/GenBank/DDBJ whole genome shotgun (WGS) entry which is preliminary data.</text>
</comment>
<protein>
    <submittedName>
        <fullName evidence="1">Uncharacterized protein</fullName>
    </submittedName>
</protein>